<gene>
    <name evidence="2" type="ORF">ZT3D7_G7249</name>
</gene>
<feature type="signal peptide" evidence="1">
    <location>
        <begin position="1"/>
        <end position="20"/>
    </location>
</feature>
<dbReference type="AlphaFoldDB" id="A0A1X7RXC1"/>
<reference evidence="2 3" key="1">
    <citation type="submission" date="2016-06" db="EMBL/GenBank/DDBJ databases">
        <authorList>
            <person name="Kjaerup R.B."/>
            <person name="Dalgaard T.S."/>
            <person name="Juul-Madsen H.R."/>
        </authorList>
    </citation>
    <scope>NUCLEOTIDE SEQUENCE [LARGE SCALE GENOMIC DNA]</scope>
</reference>
<dbReference type="EMBL" id="LT853697">
    <property type="protein sequence ID" value="SMQ52096.1"/>
    <property type="molecule type" value="Genomic_DNA"/>
</dbReference>
<keyword evidence="3" id="KW-1185">Reference proteome</keyword>
<evidence type="ECO:0000313" key="3">
    <source>
        <dbReference type="Proteomes" id="UP000215127"/>
    </source>
</evidence>
<sequence>MHIFSQLAVITLAIAGTTFADGICGPAADILKPWKPYGVCNFNPEADHSFYLDCQAGSACKTPGKPCKLDMTTQFARVKKALCLNVAPREDQPPSS</sequence>
<evidence type="ECO:0000313" key="2">
    <source>
        <dbReference type="EMBL" id="SMQ52096.1"/>
    </source>
</evidence>
<accession>A0A1X7RXC1</accession>
<organism evidence="2 3">
    <name type="scientific">Zymoseptoria tritici (strain ST99CH_3D7)</name>
    <dbReference type="NCBI Taxonomy" id="1276538"/>
    <lineage>
        <taxon>Eukaryota</taxon>
        <taxon>Fungi</taxon>
        <taxon>Dikarya</taxon>
        <taxon>Ascomycota</taxon>
        <taxon>Pezizomycotina</taxon>
        <taxon>Dothideomycetes</taxon>
        <taxon>Dothideomycetidae</taxon>
        <taxon>Mycosphaerellales</taxon>
        <taxon>Mycosphaerellaceae</taxon>
        <taxon>Zymoseptoria</taxon>
    </lineage>
</organism>
<name>A0A1X7RXC1_ZYMT9</name>
<dbReference type="Proteomes" id="UP000215127">
    <property type="component" value="Chromosome 6"/>
</dbReference>
<keyword evidence="1" id="KW-0732">Signal</keyword>
<evidence type="ECO:0000256" key="1">
    <source>
        <dbReference type="SAM" id="SignalP"/>
    </source>
</evidence>
<protein>
    <submittedName>
        <fullName evidence="2">Uncharacterized protein</fullName>
    </submittedName>
</protein>
<feature type="chain" id="PRO_5012643308" evidence="1">
    <location>
        <begin position="21"/>
        <end position="96"/>
    </location>
</feature>
<proteinExistence type="predicted"/>